<gene>
    <name evidence="2" type="ORF">THASP1DRAFT_6863</name>
</gene>
<evidence type="ECO:0000313" key="3">
    <source>
        <dbReference type="Proteomes" id="UP000271241"/>
    </source>
</evidence>
<evidence type="ECO:0008006" key="4">
    <source>
        <dbReference type="Google" id="ProtNLM"/>
    </source>
</evidence>
<dbReference type="InterPro" id="IPR029044">
    <property type="entry name" value="Nucleotide-diphossugar_trans"/>
</dbReference>
<feature type="non-terminal residue" evidence="2">
    <location>
        <position position="1"/>
    </location>
</feature>
<name>A0A4P9XM63_9FUNG</name>
<dbReference type="InterPro" id="IPR052086">
    <property type="entry name" value="Mannan_Polymerase_Subunit"/>
</dbReference>
<organism evidence="2 3">
    <name type="scientific">Thamnocephalis sphaerospora</name>
    <dbReference type="NCBI Taxonomy" id="78915"/>
    <lineage>
        <taxon>Eukaryota</taxon>
        <taxon>Fungi</taxon>
        <taxon>Fungi incertae sedis</taxon>
        <taxon>Zoopagomycota</taxon>
        <taxon>Zoopagomycotina</taxon>
        <taxon>Zoopagomycetes</taxon>
        <taxon>Zoopagales</taxon>
        <taxon>Sigmoideomycetaceae</taxon>
        <taxon>Thamnocephalis</taxon>
    </lineage>
</organism>
<protein>
    <recommendedName>
        <fullName evidence="4">Anp1-domain-containing protein</fullName>
    </recommendedName>
</protein>
<dbReference type="EMBL" id="KZ992788">
    <property type="protein sequence ID" value="RKP06955.1"/>
    <property type="molecule type" value="Genomic_DNA"/>
</dbReference>
<keyword evidence="3" id="KW-1185">Reference proteome</keyword>
<feature type="non-terminal residue" evidence="2">
    <location>
        <position position="259"/>
    </location>
</feature>
<evidence type="ECO:0000256" key="1">
    <source>
        <dbReference type="ARBA" id="ARBA00037964"/>
    </source>
</evidence>
<dbReference type="PANTHER" id="PTHR43083:SF6">
    <property type="entry name" value="MANNAN POLYMERASE COMPLEXES SUBUNIT MNN9"/>
    <property type="match status" value="1"/>
</dbReference>
<dbReference type="STRING" id="78915.A0A4P9XM63"/>
<dbReference type="Proteomes" id="UP000271241">
    <property type="component" value="Unassembled WGS sequence"/>
</dbReference>
<dbReference type="Gene3D" id="3.90.550.10">
    <property type="entry name" value="Spore Coat Polysaccharide Biosynthesis Protein SpsA, Chain A"/>
    <property type="match status" value="1"/>
</dbReference>
<sequence>LLMLTPLKNAASQLDRYFHLLAQMTYPKHRMSLAFLVGDETDDTYDRLIEHLYRVRSQYRRVIVLRKDFNYGLKNEERKTYMEQVPRRKTMARARNYLVTAALYDEEWVLWRDVDLVEFPADIAEQMMRHNRDVMTVNCYWPVPDKGPQPYDLNAWAETPESIAWAKTRDPGEPFFEGHSEMWTRRKHLYRFASEQDEVVRLDGVGGTFLLVRSEVHRSGALFSPFIYKHQLETEGFGLIANDMGYGVFGLPHLKVMHM</sequence>
<dbReference type="OrthoDB" id="204164at2759"/>
<accession>A0A4P9XM63</accession>
<dbReference type="PANTHER" id="PTHR43083">
    <property type="entry name" value="MANNAN POLYMERASE II"/>
    <property type="match status" value="1"/>
</dbReference>
<dbReference type="SUPFAM" id="SSF53448">
    <property type="entry name" value="Nucleotide-diphospho-sugar transferases"/>
    <property type="match status" value="1"/>
</dbReference>
<reference evidence="3" key="1">
    <citation type="journal article" date="2018" name="Nat. Microbiol.">
        <title>Leveraging single-cell genomics to expand the fungal tree of life.</title>
        <authorList>
            <person name="Ahrendt S.R."/>
            <person name="Quandt C.A."/>
            <person name="Ciobanu D."/>
            <person name="Clum A."/>
            <person name="Salamov A."/>
            <person name="Andreopoulos B."/>
            <person name="Cheng J.F."/>
            <person name="Woyke T."/>
            <person name="Pelin A."/>
            <person name="Henrissat B."/>
            <person name="Reynolds N.K."/>
            <person name="Benny G.L."/>
            <person name="Smith M.E."/>
            <person name="James T.Y."/>
            <person name="Grigoriev I.V."/>
        </authorList>
    </citation>
    <scope>NUCLEOTIDE SEQUENCE [LARGE SCALE GENOMIC DNA]</scope>
    <source>
        <strain evidence="3">RSA 1356</strain>
    </source>
</reference>
<proteinExistence type="inferred from homology"/>
<evidence type="ECO:0000313" key="2">
    <source>
        <dbReference type="EMBL" id="RKP06955.1"/>
    </source>
</evidence>
<comment type="similarity">
    <text evidence="1">Belongs to the ANP1/MMN9/VAN1 family.</text>
</comment>
<dbReference type="AlphaFoldDB" id="A0A4P9XM63"/>
<dbReference type="Pfam" id="PF03452">
    <property type="entry name" value="Anp1"/>
    <property type="match status" value="1"/>
</dbReference>